<feature type="compositionally biased region" description="Basic and acidic residues" evidence="2">
    <location>
        <begin position="26"/>
        <end position="38"/>
    </location>
</feature>
<keyword evidence="4" id="KW-1185">Reference proteome</keyword>
<name>A0AAE0BSB8_9CHLO</name>
<protein>
    <submittedName>
        <fullName evidence="3">Uncharacterized protein</fullName>
    </submittedName>
</protein>
<feature type="coiled-coil region" evidence="1">
    <location>
        <begin position="107"/>
        <end position="137"/>
    </location>
</feature>
<feature type="compositionally biased region" description="Polar residues" evidence="2">
    <location>
        <begin position="1"/>
        <end position="25"/>
    </location>
</feature>
<accession>A0AAE0BSB8</accession>
<sequence>MSAANMNSSETNVGIENQEMPTSDQTKSDTGEMKRDSSGRFMPSENNNTDTEKKQTDDSSATRADDLIDIADIVDGLCKDVPLDKQRQLAGAFEKMTKMQMDMHKQLNVVNSTNKELKDMYEQVRKEKEKMMEERKTEFGDMATQITDALSDIYMQYNGHPMDDCSKDQFNRHLCNNQDIAKTLRGLPAATVAKGP</sequence>
<reference evidence="3 4" key="1">
    <citation type="journal article" date="2015" name="Genome Biol. Evol.">
        <title>Comparative Genomics of a Bacterivorous Green Alga Reveals Evolutionary Causalities and Consequences of Phago-Mixotrophic Mode of Nutrition.</title>
        <authorList>
            <person name="Burns J.A."/>
            <person name="Paasch A."/>
            <person name="Narechania A."/>
            <person name="Kim E."/>
        </authorList>
    </citation>
    <scope>NUCLEOTIDE SEQUENCE [LARGE SCALE GENOMIC DNA]</scope>
    <source>
        <strain evidence="3 4">PLY_AMNH</strain>
    </source>
</reference>
<dbReference type="Proteomes" id="UP001190700">
    <property type="component" value="Unassembled WGS sequence"/>
</dbReference>
<evidence type="ECO:0000313" key="4">
    <source>
        <dbReference type="Proteomes" id="UP001190700"/>
    </source>
</evidence>
<comment type="caution">
    <text evidence="3">The sequence shown here is derived from an EMBL/GenBank/DDBJ whole genome shotgun (WGS) entry which is preliminary data.</text>
</comment>
<gene>
    <name evidence="3" type="ORF">CYMTET_48471</name>
</gene>
<organism evidence="3 4">
    <name type="scientific">Cymbomonas tetramitiformis</name>
    <dbReference type="NCBI Taxonomy" id="36881"/>
    <lineage>
        <taxon>Eukaryota</taxon>
        <taxon>Viridiplantae</taxon>
        <taxon>Chlorophyta</taxon>
        <taxon>Pyramimonadophyceae</taxon>
        <taxon>Pyramimonadales</taxon>
        <taxon>Pyramimonadaceae</taxon>
        <taxon>Cymbomonas</taxon>
    </lineage>
</organism>
<feature type="region of interest" description="Disordered" evidence="2">
    <location>
        <begin position="1"/>
        <end position="61"/>
    </location>
</feature>
<dbReference type="AlphaFoldDB" id="A0AAE0BSB8"/>
<keyword evidence="1" id="KW-0175">Coiled coil</keyword>
<dbReference type="EMBL" id="LGRX02033311">
    <property type="protein sequence ID" value="KAK3241787.1"/>
    <property type="molecule type" value="Genomic_DNA"/>
</dbReference>
<evidence type="ECO:0000313" key="3">
    <source>
        <dbReference type="EMBL" id="KAK3241787.1"/>
    </source>
</evidence>
<evidence type="ECO:0000256" key="1">
    <source>
        <dbReference type="SAM" id="Coils"/>
    </source>
</evidence>
<evidence type="ECO:0000256" key="2">
    <source>
        <dbReference type="SAM" id="MobiDB-lite"/>
    </source>
</evidence>
<proteinExistence type="predicted"/>